<dbReference type="AlphaFoldDB" id="A0A8T8SJ94"/>
<reference evidence="2" key="1">
    <citation type="submission" date="2016-04" db="EMBL/GenBank/DDBJ databases">
        <authorList>
            <person name="Nguyen H.D."/>
            <person name="Kesanakurti P."/>
            <person name="Cullis J."/>
            <person name="Levesque C.A."/>
            <person name="Hambleton S."/>
        </authorList>
    </citation>
    <scope>NUCLEOTIDE SEQUENCE</scope>
    <source>
        <strain evidence="2">DAOMC 238032</strain>
    </source>
</reference>
<feature type="compositionally biased region" description="Polar residues" evidence="1">
    <location>
        <begin position="216"/>
        <end position="231"/>
    </location>
</feature>
<evidence type="ECO:0000313" key="3">
    <source>
        <dbReference type="Proteomes" id="UP000077671"/>
    </source>
</evidence>
<organism evidence="2 3">
    <name type="scientific">Tilletia caries</name>
    <name type="common">wheat bunt fungus</name>
    <dbReference type="NCBI Taxonomy" id="13290"/>
    <lineage>
        <taxon>Eukaryota</taxon>
        <taxon>Fungi</taxon>
        <taxon>Dikarya</taxon>
        <taxon>Basidiomycota</taxon>
        <taxon>Ustilaginomycotina</taxon>
        <taxon>Exobasidiomycetes</taxon>
        <taxon>Tilletiales</taxon>
        <taxon>Tilletiaceae</taxon>
        <taxon>Tilletia</taxon>
    </lineage>
</organism>
<evidence type="ECO:0000313" key="2">
    <source>
        <dbReference type="EMBL" id="KAE8240819.1"/>
    </source>
</evidence>
<comment type="caution">
    <text evidence="2">The sequence shown here is derived from an EMBL/GenBank/DDBJ whole genome shotgun (WGS) entry which is preliminary data.</text>
</comment>
<accession>A0A8T8SJ94</accession>
<proteinExistence type="predicted"/>
<dbReference type="EMBL" id="LWDD02002440">
    <property type="protein sequence ID" value="KAE8240819.1"/>
    <property type="molecule type" value="Genomic_DNA"/>
</dbReference>
<protein>
    <submittedName>
        <fullName evidence="2">Uncharacterized protein</fullName>
    </submittedName>
</protein>
<feature type="region of interest" description="Disordered" evidence="1">
    <location>
        <begin position="351"/>
        <end position="372"/>
    </location>
</feature>
<feature type="region of interest" description="Disordered" evidence="1">
    <location>
        <begin position="214"/>
        <end position="236"/>
    </location>
</feature>
<evidence type="ECO:0000256" key="1">
    <source>
        <dbReference type="SAM" id="MobiDB-lite"/>
    </source>
</evidence>
<sequence>MINSLSAKDTAFRNSQESHVGHIVIPANTRTNTARHSCSSTLVPIISTSTGYVHNVGSSRLGAAVVVSGMSISSAPSVCDMQMFGGTCAPGCMGELAAVLYPEQHADMHGQTAPAVWYMWVDSEWQEHVHSRVCANDVEMVCGAGGIGQNIRPTTKHTFGQTQFTIEHQTANHQLFSRTNTAARSTACLGDGPPPSHIERLAERGTAASAGLIRRNATSFGSPPSSPTAPSRMTGKPYILSNRTAIQVRDDRVSALLLTMSAMANHSALDRQHREPSSAISLVYDMVASQVVELHAMQDHTVHTERHSFLSHPTVVSGRYRRPSAACRRSANQSAHYGSVLKHALRQSFRPRLATRDVTPTSLPQQLRHHLR</sequence>
<name>A0A8T8SJ94_9BASI</name>
<dbReference type="Proteomes" id="UP000077671">
    <property type="component" value="Unassembled WGS sequence"/>
</dbReference>
<reference evidence="2" key="2">
    <citation type="journal article" date="2019" name="IMA Fungus">
        <title>Genome sequencing and comparison of five Tilletia species to identify candidate genes for the detection of regulated species infecting wheat.</title>
        <authorList>
            <person name="Nguyen H.D.T."/>
            <person name="Sultana T."/>
            <person name="Kesanakurti P."/>
            <person name="Hambleton S."/>
        </authorList>
    </citation>
    <scope>NUCLEOTIDE SEQUENCE</scope>
    <source>
        <strain evidence="2">DAOMC 238032</strain>
    </source>
</reference>
<gene>
    <name evidence="2" type="ORF">A4X03_0g8328</name>
</gene>